<dbReference type="GO" id="GO:0044539">
    <property type="term" value="P:long-chain fatty acid import into cell"/>
    <property type="evidence" value="ECO:0007669"/>
    <property type="project" value="TreeGrafter"/>
</dbReference>
<evidence type="ECO:0000256" key="4">
    <source>
        <dbReference type="ARBA" id="ARBA00022840"/>
    </source>
</evidence>
<dbReference type="GO" id="GO:0005524">
    <property type="term" value="F:ATP binding"/>
    <property type="evidence" value="ECO:0007669"/>
    <property type="project" value="UniProtKB-KW"/>
</dbReference>
<keyword evidence="2" id="KW-0436">Ligase</keyword>
<dbReference type="Proteomes" id="UP000094527">
    <property type="component" value="Unassembled WGS sequence"/>
</dbReference>
<comment type="similarity">
    <text evidence="1">Belongs to the ATP-dependent AMP-binding enzyme family.</text>
</comment>
<dbReference type="GO" id="GO:0005324">
    <property type="term" value="F:long-chain fatty acid transmembrane transporter activity"/>
    <property type="evidence" value="ECO:0007669"/>
    <property type="project" value="TreeGrafter"/>
</dbReference>
<evidence type="ECO:0000313" key="6">
    <source>
        <dbReference type="Proteomes" id="UP000094527"/>
    </source>
</evidence>
<evidence type="ECO:0000256" key="1">
    <source>
        <dbReference type="ARBA" id="ARBA00006432"/>
    </source>
</evidence>
<keyword evidence="6" id="KW-1185">Reference proteome</keyword>
<dbReference type="AlphaFoldDB" id="A0A1D2MJT4"/>
<evidence type="ECO:0000256" key="3">
    <source>
        <dbReference type="ARBA" id="ARBA00022741"/>
    </source>
</evidence>
<accession>A0A1D2MJT4</accession>
<dbReference type="GO" id="GO:0005789">
    <property type="term" value="C:endoplasmic reticulum membrane"/>
    <property type="evidence" value="ECO:0007669"/>
    <property type="project" value="TreeGrafter"/>
</dbReference>
<name>A0A1D2MJT4_ORCCI</name>
<reference evidence="5 6" key="1">
    <citation type="journal article" date="2016" name="Genome Biol. Evol.">
        <title>Gene Family Evolution Reflects Adaptation to Soil Environmental Stressors in the Genome of the Collembolan Orchesella cincta.</title>
        <authorList>
            <person name="Faddeeva-Vakhrusheva A."/>
            <person name="Derks M.F."/>
            <person name="Anvar S.Y."/>
            <person name="Agamennone V."/>
            <person name="Suring W."/>
            <person name="Smit S."/>
            <person name="van Straalen N.M."/>
            <person name="Roelofs D."/>
        </authorList>
    </citation>
    <scope>NUCLEOTIDE SEQUENCE [LARGE SCALE GENOMIC DNA]</scope>
    <source>
        <tissue evidence="5">Mixed pool</tissue>
    </source>
</reference>
<dbReference type="GO" id="GO:0005886">
    <property type="term" value="C:plasma membrane"/>
    <property type="evidence" value="ECO:0007669"/>
    <property type="project" value="TreeGrafter"/>
</dbReference>
<protein>
    <submittedName>
        <fullName evidence="5">Long-chain fatty acid transport protein 4</fullName>
    </submittedName>
</protein>
<keyword evidence="3" id="KW-0547">Nucleotide-binding</keyword>
<dbReference type="EMBL" id="LJIJ01001026">
    <property type="protein sequence ID" value="ODM93307.1"/>
    <property type="molecule type" value="Genomic_DNA"/>
</dbReference>
<dbReference type="SUPFAM" id="SSF56801">
    <property type="entry name" value="Acetyl-CoA synthetase-like"/>
    <property type="match status" value="1"/>
</dbReference>
<sequence>MINLNGKVGACGYIPIWLQPIHPIQLVKTDQVTGEILRHKATGFAIKCEDGEPGQLIGKIMDGVPMARYDGYTDKVATEKKIARNVFKEGDKYYMTGDCMMRDKYGYFYFQDRLGDTFRWKSENVATTMNNVVYGVKVPGTEGSACMASILDVYDGEIEINRLADGLKQSLPKYAMPMFIRMVNNERGLDMTGTFKVQKMRMKKEGFNIEMMDDPVFVYSTFTKSYRRLDLETYKEIMKGNYRF</sequence>
<organism evidence="5 6">
    <name type="scientific">Orchesella cincta</name>
    <name type="common">Springtail</name>
    <name type="synonym">Podura cincta</name>
    <dbReference type="NCBI Taxonomy" id="48709"/>
    <lineage>
        <taxon>Eukaryota</taxon>
        <taxon>Metazoa</taxon>
        <taxon>Ecdysozoa</taxon>
        <taxon>Arthropoda</taxon>
        <taxon>Hexapoda</taxon>
        <taxon>Collembola</taxon>
        <taxon>Entomobryomorpha</taxon>
        <taxon>Entomobryoidea</taxon>
        <taxon>Orchesellidae</taxon>
        <taxon>Orchesellinae</taxon>
        <taxon>Orchesella</taxon>
    </lineage>
</organism>
<keyword evidence="4" id="KW-0067">ATP-binding</keyword>
<dbReference type="InterPro" id="IPR042099">
    <property type="entry name" value="ANL_N_sf"/>
</dbReference>
<dbReference type="OMA" id="YARICAG"/>
<dbReference type="PANTHER" id="PTHR43107:SF15">
    <property type="entry name" value="FATTY ACID TRANSPORT PROTEIN 3, ISOFORM A"/>
    <property type="match status" value="1"/>
</dbReference>
<evidence type="ECO:0000256" key="2">
    <source>
        <dbReference type="ARBA" id="ARBA00022598"/>
    </source>
</evidence>
<dbReference type="GO" id="GO:0004467">
    <property type="term" value="F:long-chain fatty acid-CoA ligase activity"/>
    <property type="evidence" value="ECO:0007669"/>
    <property type="project" value="TreeGrafter"/>
</dbReference>
<proteinExistence type="inferred from homology"/>
<dbReference type="PANTHER" id="PTHR43107">
    <property type="entry name" value="LONG-CHAIN FATTY ACID TRANSPORT PROTEIN"/>
    <property type="match status" value="1"/>
</dbReference>
<dbReference type="STRING" id="48709.A0A1D2MJT4"/>
<evidence type="ECO:0000313" key="5">
    <source>
        <dbReference type="EMBL" id="ODM93307.1"/>
    </source>
</evidence>
<dbReference type="OrthoDB" id="288590at2759"/>
<comment type="caution">
    <text evidence="5">The sequence shown here is derived from an EMBL/GenBank/DDBJ whole genome shotgun (WGS) entry which is preliminary data.</text>
</comment>
<gene>
    <name evidence="5" type="ORF">Ocin01_13374</name>
</gene>
<dbReference type="Gene3D" id="3.40.50.12780">
    <property type="entry name" value="N-terminal domain of ligase-like"/>
    <property type="match status" value="1"/>
</dbReference>